<accession>A0ABQ2LGI1</accession>
<evidence type="ECO:0000256" key="6">
    <source>
        <dbReference type="ARBA" id="ARBA00023065"/>
    </source>
</evidence>
<dbReference type="Gene3D" id="2.40.170.20">
    <property type="entry name" value="TonB-dependent receptor, beta-barrel domain"/>
    <property type="match status" value="1"/>
</dbReference>
<comment type="caution">
    <text evidence="15">The sequence shown here is derived from an EMBL/GenBank/DDBJ whole genome shotgun (WGS) entry which is preliminary data.</text>
</comment>
<dbReference type="EMBL" id="BMOV01000007">
    <property type="protein sequence ID" value="GGO14072.1"/>
    <property type="molecule type" value="Genomic_DNA"/>
</dbReference>
<dbReference type="Pfam" id="PF07715">
    <property type="entry name" value="Plug"/>
    <property type="match status" value="1"/>
</dbReference>
<evidence type="ECO:0000256" key="3">
    <source>
        <dbReference type="ARBA" id="ARBA00022452"/>
    </source>
</evidence>
<keyword evidence="4 10" id="KW-0812">Transmembrane</keyword>
<comment type="similarity">
    <text evidence="10 11">Belongs to the TonB-dependent receptor family.</text>
</comment>
<feature type="domain" description="TonB-dependent receptor plug" evidence="14">
    <location>
        <begin position="53"/>
        <end position="157"/>
    </location>
</feature>
<keyword evidence="8 10" id="KW-0472">Membrane</keyword>
<evidence type="ECO:0000256" key="8">
    <source>
        <dbReference type="ARBA" id="ARBA00023136"/>
    </source>
</evidence>
<dbReference type="CDD" id="cd01347">
    <property type="entry name" value="ligand_gated_channel"/>
    <property type="match status" value="1"/>
</dbReference>
<evidence type="ECO:0000259" key="13">
    <source>
        <dbReference type="Pfam" id="PF00593"/>
    </source>
</evidence>
<evidence type="ECO:0000256" key="2">
    <source>
        <dbReference type="ARBA" id="ARBA00022448"/>
    </source>
</evidence>
<reference evidence="16" key="1">
    <citation type="journal article" date="2019" name="Int. J. Syst. Evol. Microbiol.">
        <title>The Global Catalogue of Microorganisms (GCM) 10K type strain sequencing project: providing services to taxonomists for standard genome sequencing and annotation.</title>
        <authorList>
            <consortium name="The Broad Institute Genomics Platform"/>
            <consortium name="The Broad Institute Genome Sequencing Center for Infectious Disease"/>
            <person name="Wu L."/>
            <person name="Ma J."/>
        </authorList>
    </citation>
    <scope>NUCLEOTIDE SEQUENCE [LARGE SCALE GENOMIC DNA]</scope>
    <source>
        <strain evidence="16">JCM 17843</strain>
    </source>
</reference>
<dbReference type="Proteomes" id="UP000602381">
    <property type="component" value="Unassembled WGS sequence"/>
</dbReference>
<protein>
    <submittedName>
        <fullName evidence="15">TonB-dependent receptor</fullName>
    </submittedName>
</protein>
<feature type="chain" id="PRO_5045472811" evidence="12">
    <location>
        <begin position="30"/>
        <end position="639"/>
    </location>
</feature>
<dbReference type="InterPro" id="IPR000531">
    <property type="entry name" value="Beta-barrel_TonB"/>
</dbReference>
<evidence type="ECO:0000256" key="5">
    <source>
        <dbReference type="ARBA" id="ARBA00022729"/>
    </source>
</evidence>
<feature type="domain" description="TonB-dependent receptor-like beta-barrel" evidence="13">
    <location>
        <begin position="177"/>
        <end position="613"/>
    </location>
</feature>
<sequence>MSVAETILGVKALLGCVCGSILCAGAASAQSTREDLEEMIITGAREPLSATQLGASVSVIDQARIDARQSPILSDLLRDVAGVSVSPTGPLGNQVQIRIRGAEGNQTLVLIDGIEATDPVGNFELNFADVLSTGIERVEVIKGAQSALYGSEAIGGVISILTRNPVEGFEWEALGEGGSFGTARFGTTVSGGTKRMGGTFSAGYLESDGISASPSGDEKDGYENLTLSGKLRANPFDALRLGVTARYVSATSEFDAQDFFTGQVVDADLERDFAAFYGRADAALNLFDDDWRQQLWVTLTDTDSDNFGAGGSFTNSFEGERLKFGYQSTVHYAASDFTLAVEHEELDFKAINANAQDPSNQKANDDQTSFIGEVRSDFAPGWFLTLGVRHDMNDRFDDATTWRATGSIILSQATRLHGSYGTGVSDPTFFDRFGFFPGQFIGNDKLTPEKARGWDLGVEYSLLDGALVLDATWFSSHLRDEIVGTFDATTFLSSVENQLGKSDRKGVELSLDYRLSSVLELFASYTWLDADEPDGSTEIRRARHQASLSGTWHVAQDRADLTFAVQYNGDQDDQDFSSFPATRVTLQSYVLVSLAGRVTLFEGLDAVARVENLLDDTYQAVLGFNTPGIGAYAGLRARF</sequence>
<keyword evidence="5 12" id="KW-0732">Signal</keyword>
<dbReference type="Pfam" id="PF00593">
    <property type="entry name" value="TonB_dep_Rec_b-barrel"/>
    <property type="match status" value="1"/>
</dbReference>
<evidence type="ECO:0000259" key="14">
    <source>
        <dbReference type="Pfam" id="PF07715"/>
    </source>
</evidence>
<dbReference type="PANTHER" id="PTHR30069:SF53">
    <property type="entry name" value="COLICIN I RECEPTOR-RELATED"/>
    <property type="match status" value="1"/>
</dbReference>
<evidence type="ECO:0000256" key="4">
    <source>
        <dbReference type="ARBA" id="ARBA00022692"/>
    </source>
</evidence>
<dbReference type="InterPro" id="IPR039426">
    <property type="entry name" value="TonB-dep_rcpt-like"/>
</dbReference>
<evidence type="ECO:0000256" key="7">
    <source>
        <dbReference type="ARBA" id="ARBA00023077"/>
    </source>
</evidence>
<evidence type="ECO:0000256" key="11">
    <source>
        <dbReference type="RuleBase" id="RU003357"/>
    </source>
</evidence>
<dbReference type="PANTHER" id="PTHR30069">
    <property type="entry name" value="TONB-DEPENDENT OUTER MEMBRANE RECEPTOR"/>
    <property type="match status" value="1"/>
</dbReference>
<keyword evidence="6" id="KW-0406">Ion transport</keyword>
<feature type="signal peptide" evidence="12">
    <location>
        <begin position="1"/>
        <end position="29"/>
    </location>
</feature>
<dbReference type="PROSITE" id="PS52016">
    <property type="entry name" value="TONB_DEPENDENT_REC_3"/>
    <property type="match status" value="1"/>
</dbReference>
<name>A0ABQ2LGI1_9PROT</name>
<dbReference type="InterPro" id="IPR037066">
    <property type="entry name" value="Plug_dom_sf"/>
</dbReference>
<proteinExistence type="inferred from homology"/>
<comment type="subcellular location">
    <subcellularLocation>
        <location evidence="1 10">Cell outer membrane</location>
        <topology evidence="1 10">Multi-pass membrane protein</topology>
    </subcellularLocation>
</comment>
<dbReference type="InterPro" id="IPR036942">
    <property type="entry name" value="Beta-barrel_TonB_sf"/>
</dbReference>
<keyword evidence="15" id="KW-0675">Receptor</keyword>
<evidence type="ECO:0000313" key="16">
    <source>
        <dbReference type="Proteomes" id="UP000602381"/>
    </source>
</evidence>
<keyword evidence="16" id="KW-1185">Reference proteome</keyword>
<dbReference type="Gene3D" id="2.170.130.10">
    <property type="entry name" value="TonB-dependent receptor, plug domain"/>
    <property type="match status" value="1"/>
</dbReference>
<dbReference type="InterPro" id="IPR012910">
    <property type="entry name" value="Plug_dom"/>
</dbReference>
<dbReference type="SUPFAM" id="SSF56935">
    <property type="entry name" value="Porins"/>
    <property type="match status" value="1"/>
</dbReference>
<evidence type="ECO:0000256" key="10">
    <source>
        <dbReference type="PROSITE-ProRule" id="PRU01360"/>
    </source>
</evidence>
<keyword evidence="9 10" id="KW-0998">Cell outer membrane</keyword>
<organism evidence="15 16">
    <name type="scientific">Iodidimonas muriae</name>
    <dbReference type="NCBI Taxonomy" id="261467"/>
    <lineage>
        <taxon>Bacteria</taxon>
        <taxon>Pseudomonadati</taxon>
        <taxon>Pseudomonadota</taxon>
        <taxon>Alphaproteobacteria</taxon>
        <taxon>Iodidimonadales</taxon>
        <taxon>Iodidimonadaceae</taxon>
        <taxon>Iodidimonas</taxon>
    </lineage>
</organism>
<evidence type="ECO:0000313" key="15">
    <source>
        <dbReference type="EMBL" id="GGO14072.1"/>
    </source>
</evidence>
<evidence type="ECO:0000256" key="9">
    <source>
        <dbReference type="ARBA" id="ARBA00023237"/>
    </source>
</evidence>
<gene>
    <name evidence="15" type="ORF">GCM10007972_20820</name>
</gene>
<keyword evidence="3 10" id="KW-1134">Transmembrane beta strand</keyword>
<evidence type="ECO:0000256" key="12">
    <source>
        <dbReference type="SAM" id="SignalP"/>
    </source>
</evidence>
<keyword evidence="7 11" id="KW-0798">TonB box</keyword>
<evidence type="ECO:0000256" key="1">
    <source>
        <dbReference type="ARBA" id="ARBA00004571"/>
    </source>
</evidence>
<keyword evidence="2 10" id="KW-0813">Transport</keyword>